<evidence type="ECO:0000313" key="3">
    <source>
        <dbReference type="Proteomes" id="UP000800039"/>
    </source>
</evidence>
<evidence type="ECO:0000256" key="1">
    <source>
        <dbReference type="SAM" id="MobiDB-lite"/>
    </source>
</evidence>
<evidence type="ECO:0008006" key="4">
    <source>
        <dbReference type="Google" id="ProtNLM"/>
    </source>
</evidence>
<name>A0A9P4GEE6_9PLEO</name>
<feature type="compositionally biased region" description="Basic and acidic residues" evidence="1">
    <location>
        <begin position="153"/>
        <end position="169"/>
    </location>
</feature>
<feature type="compositionally biased region" description="Low complexity" evidence="1">
    <location>
        <begin position="198"/>
        <end position="230"/>
    </location>
</feature>
<organism evidence="2 3">
    <name type="scientific">Cucurbitaria berberidis CBS 394.84</name>
    <dbReference type="NCBI Taxonomy" id="1168544"/>
    <lineage>
        <taxon>Eukaryota</taxon>
        <taxon>Fungi</taxon>
        <taxon>Dikarya</taxon>
        <taxon>Ascomycota</taxon>
        <taxon>Pezizomycotina</taxon>
        <taxon>Dothideomycetes</taxon>
        <taxon>Pleosporomycetidae</taxon>
        <taxon>Pleosporales</taxon>
        <taxon>Pleosporineae</taxon>
        <taxon>Cucurbitariaceae</taxon>
        <taxon>Cucurbitaria</taxon>
    </lineage>
</organism>
<dbReference type="GeneID" id="63846487"/>
<evidence type="ECO:0000313" key="2">
    <source>
        <dbReference type="EMBL" id="KAF1843729.1"/>
    </source>
</evidence>
<accession>A0A9P4GEE6</accession>
<dbReference type="Proteomes" id="UP000800039">
    <property type="component" value="Unassembled WGS sequence"/>
</dbReference>
<feature type="region of interest" description="Disordered" evidence="1">
    <location>
        <begin position="198"/>
        <end position="272"/>
    </location>
</feature>
<feature type="region of interest" description="Disordered" evidence="1">
    <location>
        <begin position="1"/>
        <end position="94"/>
    </location>
</feature>
<comment type="caution">
    <text evidence="2">The sequence shown here is derived from an EMBL/GenBank/DDBJ whole genome shotgun (WGS) entry which is preliminary data.</text>
</comment>
<dbReference type="OrthoDB" id="5366256at2759"/>
<reference evidence="2" key="1">
    <citation type="submission" date="2020-01" db="EMBL/GenBank/DDBJ databases">
        <authorList>
            <consortium name="DOE Joint Genome Institute"/>
            <person name="Haridas S."/>
            <person name="Albert R."/>
            <person name="Binder M."/>
            <person name="Bloem J."/>
            <person name="Labutti K."/>
            <person name="Salamov A."/>
            <person name="Andreopoulos B."/>
            <person name="Baker S.E."/>
            <person name="Barry K."/>
            <person name="Bills G."/>
            <person name="Bluhm B.H."/>
            <person name="Cannon C."/>
            <person name="Castanera R."/>
            <person name="Culley D.E."/>
            <person name="Daum C."/>
            <person name="Ezra D."/>
            <person name="Gonzalez J.B."/>
            <person name="Henrissat B."/>
            <person name="Kuo A."/>
            <person name="Liang C."/>
            <person name="Lipzen A."/>
            <person name="Lutzoni F."/>
            <person name="Magnuson J."/>
            <person name="Mondo S."/>
            <person name="Nolan M."/>
            <person name="Ohm R."/>
            <person name="Pangilinan J."/>
            <person name="Park H.-J."/>
            <person name="Ramirez L."/>
            <person name="Alfaro M."/>
            <person name="Sun H."/>
            <person name="Tritt A."/>
            <person name="Yoshinaga Y."/>
            <person name="Zwiers L.-H."/>
            <person name="Turgeon B.G."/>
            <person name="Goodwin S.B."/>
            <person name="Spatafora J.W."/>
            <person name="Crous P.W."/>
            <person name="Grigoriev I.V."/>
        </authorList>
    </citation>
    <scope>NUCLEOTIDE SEQUENCE</scope>
    <source>
        <strain evidence="2">CBS 394.84</strain>
    </source>
</reference>
<keyword evidence="3" id="KW-1185">Reference proteome</keyword>
<dbReference type="Gene3D" id="3.30.160.60">
    <property type="entry name" value="Classic Zinc Finger"/>
    <property type="match status" value="1"/>
</dbReference>
<feature type="compositionally biased region" description="Polar residues" evidence="1">
    <location>
        <begin position="123"/>
        <end position="135"/>
    </location>
</feature>
<feature type="compositionally biased region" description="Low complexity" evidence="1">
    <location>
        <begin position="136"/>
        <end position="152"/>
    </location>
</feature>
<feature type="compositionally biased region" description="Basic and acidic residues" evidence="1">
    <location>
        <begin position="426"/>
        <end position="441"/>
    </location>
</feature>
<protein>
    <recommendedName>
        <fullName evidence="4">C2H2-type domain-containing protein</fullName>
    </recommendedName>
</protein>
<feature type="compositionally biased region" description="Basic residues" evidence="1">
    <location>
        <begin position="1"/>
        <end position="11"/>
    </location>
</feature>
<dbReference type="AlphaFoldDB" id="A0A9P4GEE6"/>
<feature type="compositionally biased region" description="Polar residues" evidence="1">
    <location>
        <begin position="249"/>
        <end position="272"/>
    </location>
</feature>
<proteinExistence type="predicted"/>
<dbReference type="RefSeq" id="XP_040786292.1">
    <property type="nucleotide sequence ID" value="XM_040929235.1"/>
</dbReference>
<feature type="region of interest" description="Disordered" evidence="1">
    <location>
        <begin position="107"/>
        <end position="169"/>
    </location>
</feature>
<gene>
    <name evidence="2" type="ORF">K460DRAFT_290819</name>
</gene>
<dbReference type="EMBL" id="ML976617">
    <property type="protein sequence ID" value="KAF1843729.1"/>
    <property type="molecule type" value="Genomic_DNA"/>
</dbReference>
<feature type="region of interest" description="Disordered" evidence="1">
    <location>
        <begin position="422"/>
        <end position="441"/>
    </location>
</feature>
<sequence length="441" mass="48655">MTPRSSKHHQQSKTSTISRRFRNRADQAISSRPPEIPQLRGVRSRRAATLPAPRHNPVDNQTPEPHPSSLAWDAPDVLENSPRNTSNRAVEENPPCNLLLSQSLDFPSYESPQGLRSELLPNTDDTATRNYQLQPTPRRSTLSSSLPSVSSSHDFELRLSTDPEQPHDPFLELQDMSALDFMMPPSQYGMNHYGSPAASYSPSYPPQQSYADPRSSASGPYNSSYASSSAMPNEIQQRRPDEHTVLPPYQSQTQPLPRSPYQQQQPLNTMRGGSTLLTSAAHTYSYSAPNQPLGSNSATYPPQPLYPPASYGMGEYQPLPTMYPPSSTTPAAYPAYGSSHDIPQPPASSVPALASSPGTQNNTAMPRILTSRPKPQCWEHGCNGRQFSTFSNLLRHQREKSGTASKSYCPRCGAEFTRTTARNGHMAHDKCKPRRASESSH</sequence>
<feature type="region of interest" description="Disordered" evidence="1">
    <location>
        <begin position="334"/>
        <end position="365"/>
    </location>
</feature>